<dbReference type="Proteomes" id="UP000298663">
    <property type="component" value="Unassembled WGS sequence"/>
</dbReference>
<reference evidence="2 3" key="1">
    <citation type="journal article" date="2015" name="Genome Biol.">
        <title>Comparative genomics of Steinernema reveals deeply conserved gene regulatory networks.</title>
        <authorList>
            <person name="Dillman A.R."/>
            <person name="Macchietto M."/>
            <person name="Porter C.F."/>
            <person name="Rogers A."/>
            <person name="Williams B."/>
            <person name="Antoshechkin I."/>
            <person name="Lee M.M."/>
            <person name="Goodwin Z."/>
            <person name="Lu X."/>
            <person name="Lewis E.E."/>
            <person name="Goodrich-Blair H."/>
            <person name="Stock S.P."/>
            <person name="Adams B.J."/>
            <person name="Sternberg P.W."/>
            <person name="Mortazavi A."/>
        </authorList>
    </citation>
    <scope>NUCLEOTIDE SEQUENCE [LARGE SCALE GENOMIC DNA]</scope>
    <source>
        <strain evidence="2 3">ALL</strain>
    </source>
</reference>
<name>A0A4U5M8D2_STECR</name>
<dbReference type="AlphaFoldDB" id="A0A4U5M8D2"/>
<proteinExistence type="predicted"/>
<protein>
    <submittedName>
        <fullName evidence="2">Uncharacterized protein</fullName>
    </submittedName>
</protein>
<sequence>MERSKLSVHVRHRCRRQAAKGGFRFPLPRVIRLSQGNLSRNLHAKQPTLPGEVNELQTICNLQRQTGAISVSNGSHFNTLDLNFTLGSVFPCQLLTDAVGSEWNSACLKRQFQTDPTTRFKSRCLVLQTALMSRQTSYKGVRLVLVGRVLFCFVWIVNMCFWLQVSGFSRVVSCVITVKRCPKDVHYDRFDSFESEGIMERHKPQICVLFVRRIDPFLVL</sequence>
<accession>A0A4U5M8D2</accession>
<organism evidence="2 3">
    <name type="scientific">Steinernema carpocapsae</name>
    <name type="common">Entomopathogenic nematode</name>
    <dbReference type="NCBI Taxonomy" id="34508"/>
    <lineage>
        <taxon>Eukaryota</taxon>
        <taxon>Metazoa</taxon>
        <taxon>Ecdysozoa</taxon>
        <taxon>Nematoda</taxon>
        <taxon>Chromadorea</taxon>
        <taxon>Rhabditida</taxon>
        <taxon>Tylenchina</taxon>
        <taxon>Panagrolaimomorpha</taxon>
        <taxon>Strongyloidoidea</taxon>
        <taxon>Steinernematidae</taxon>
        <taxon>Steinernema</taxon>
    </lineage>
</organism>
<evidence type="ECO:0000313" key="3">
    <source>
        <dbReference type="Proteomes" id="UP000298663"/>
    </source>
</evidence>
<keyword evidence="3" id="KW-1185">Reference proteome</keyword>
<evidence type="ECO:0000256" key="1">
    <source>
        <dbReference type="SAM" id="Phobius"/>
    </source>
</evidence>
<keyword evidence="1" id="KW-0472">Membrane</keyword>
<gene>
    <name evidence="2" type="ORF">L596_025639</name>
</gene>
<keyword evidence="1" id="KW-0812">Transmembrane</keyword>
<dbReference type="EMBL" id="AZBU02000009">
    <property type="protein sequence ID" value="TKR65200.1"/>
    <property type="molecule type" value="Genomic_DNA"/>
</dbReference>
<evidence type="ECO:0000313" key="2">
    <source>
        <dbReference type="EMBL" id="TKR65200.1"/>
    </source>
</evidence>
<keyword evidence="1" id="KW-1133">Transmembrane helix</keyword>
<feature type="transmembrane region" description="Helical" evidence="1">
    <location>
        <begin position="143"/>
        <end position="165"/>
    </location>
</feature>
<reference evidence="2 3" key="2">
    <citation type="journal article" date="2019" name="G3 (Bethesda)">
        <title>Hybrid Assembly of the Genome of the Entomopathogenic Nematode Steinernema carpocapsae Identifies the X-Chromosome.</title>
        <authorList>
            <person name="Serra L."/>
            <person name="Macchietto M."/>
            <person name="Macias-Munoz A."/>
            <person name="McGill C.J."/>
            <person name="Rodriguez I.M."/>
            <person name="Rodriguez B."/>
            <person name="Murad R."/>
            <person name="Mortazavi A."/>
        </authorList>
    </citation>
    <scope>NUCLEOTIDE SEQUENCE [LARGE SCALE GENOMIC DNA]</scope>
    <source>
        <strain evidence="2 3">ALL</strain>
    </source>
</reference>
<comment type="caution">
    <text evidence="2">The sequence shown here is derived from an EMBL/GenBank/DDBJ whole genome shotgun (WGS) entry which is preliminary data.</text>
</comment>